<keyword evidence="1" id="KW-0472">Membrane</keyword>
<keyword evidence="3" id="KW-1185">Reference proteome</keyword>
<keyword evidence="1" id="KW-1133">Transmembrane helix</keyword>
<dbReference type="OrthoDB" id="7993341at2"/>
<sequence>MERSMSLIEELLASPHNLSPVSKYTAMNGVLYLAAGALLIACPGATQALFRERAFVGDEQGLIRALGMAVAVIGWLYLFGGRSGARQIVAATVVNRLTFVPAVLLPLAASGVFPNLLVTFAILDAALAVGTRALMARRTAST</sequence>
<feature type="transmembrane region" description="Helical" evidence="1">
    <location>
        <begin position="99"/>
        <end position="129"/>
    </location>
</feature>
<accession>A0A2U8WEP4</accession>
<dbReference type="EMBL" id="CP029550">
    <property type="protein sequence ID" value="AWN44674.1"/>
    <property type="molecule type" value="Genomic_DNA"/>
</dbReference>
<protein>
    <submittedName>
        <fullName evidence="2">Uncharacterized protein</fullName>
    </submittedName>
</protein>
<organism evidence="2 3">
    <name type="scientific">Methylobacterium durans</name>
    <dbReference type="NCBI Taxonomy" id="2202825"/>
    <lineage>
        <taxon>Bacteria</taxon>
        <taxon>Pseudomonadati</taxon>
        <taxon>Pseudomonadota</taxon>
        <taxon>Alphaproteobacteria</taxon>
        <taxon>Hyphomicrobiales</taxon>
        <taxon>Methylobacteriaceae</taxon>
        <taxon>Methylobacterium</taxon>
    </lineage>
</organism>
<dbReference type="KEGG" id="mets:DK389_19765"/>
<dbReference type="Proteomes" id="UP000245926">
    <property type="component" value="Chromosome"/>
</dbReference>
<reference evidence="3" key="1">
    <citation type="submission" date="2018-05" db="EMBL/GenBank/DDBJ databases">
        <title>Complete Genome Sequence of Methylobacterium sp. 17SD2-17.</title>
        <authorList>
            <person name="Srinivasan S."/>
        </authorList>
    </citation>
    <scope>NUCLEOTIDE SEQUENCE [LARGE SCALE GENOMIC DNA]</scope>
    <source>
        <strain evidence="3">17SD2-17</strain>
    </source>
</reference>
<proteinExistence type="predicted"/>
<keyword evidence="1" id="KW-0812">Transmembrane</keyword>
<name>A0A2U8WEP4_9HYPH</name>
<gene>
    <name evidence="2" type="ORF">DK389_19765</name>
</gene>
<evidence type="ECO:0000256" key="1">
    <source>
        <dbReference type="SAM" id="Phobius"/>
    </source>
</evidence>
<feature type="transmembrane region" description="Helical" evidence="1">
    <location>
        <begin position="30"/>
        <end position="50"/>
    </location>
</feature>
<dbReference type="AlphaFoldDB" id="A0A2U8WEP4"/>
<feature type="transmembrane region" description="Helical" evidence="1">
    <location>
        <begin position="62"/>
        <end position="79"/>
    </location>
</feature>
<evidence type="ECO:0000313" key="2">
    <source>
        <dbReference type="EMBL" id="AWN44674.1"/>
    </source>
</evidence>
<evidence type="ECO:0000313" key="3">
    <source>
        <dbReference type="Proteomes" id="UP000245926"/>
    </source>
</evidence>